<dbReference type="PANTHER" id="PTHR30627">
    <property type="entry name" value="PEPTIDOGLYCAN D,D-TRANSPEPTIDASE"/>
    <property type="match status" value="1"/>
</dbReference>
<keyword evidence="4" id="KW-0732">Signal</keyword>
<organism evidence="8 9">
    <name type="scientific">Candidatus Cetobacterium colombiensis</name>
    <dbReference type="NCBI Taxonomy" id="3073100"/>
    <lineage>
        <taxon>Bacteria</taxon>
        <taxon>Fusobacteriati</taxon>
        <taxon>Fusobacteriota</taxon>
        <taxon>Fusobacteriia</taxon>
        <taxon>Fusobacteriales</taxon>
        <taxon>Fusobacteriaceae</taxon>
        <taxon>Cetobacterium</taxon>
    </lineage>
</organism>
<gene>
    <name evidence="8" type="primary">blaOXA</name>
    <name evidence="8" type="ORF">RFV38_12000</name>
</gene>
<dbReference type="InterPro" id="IPR050515">
    <property type="entry name" value="Beta-lactam/transpept"/>
</dbReference>
<dbReference type="EMBL" id="JAVIKH010000024">
    <property type="protein sequence ID" value="MDX8337205.1"/>
    <property type="molecule type" value="Genomic_DNA"/>
</dbReference>
<comment type="catalytic activity">
    <reaction evidence="1">
        <text>a beta-lactam + H2O = a substituted beta-amino acid</text>
        <dbReference type="Rhea" id="RHEA:20401"/>
        <dbReference type="ChEBI" id="CHEBI:15377"/>
        <dbReference type="ChEBI" id="CHEBI:35627"/>
        <dbReference type="ChEBI" id="CHEBI:140347"/>
        <dbReference type="EC" id="3.5.2.6"/>
    </reaction>
</comment>
<dbReference type="EC" id="3.5.2.6" evidence="3"/>
<evidence type="ECO:0000313" key="8">
    <source>
        <dbReference type="EMBL" id="MDX8337205.1"/>
    </source>
</evidence>
<name>A0ABU4WDG5_9FUSO</name>
<dbReference type="Gene3D" id="3.40.710.10">
    <property type="entry name" value="DD-peptidase/beta-lactamase superfamily"/>
    <property type="match status" value="1"/>
</dbReference>
<reference evidence="9" key="1">
    <citation type="submission" date="2023-07" db="EMBL/GenBank/DDBJ databases">
        <authorList>
            <person name="Colorado M.A."/>
            <person name="Villamil L.M."/>
            <person name="Melo J.F."/>
            <person name="Rodriguez J.A."/>
            <person name="Ruiz R.Y."/>
        </authorList>
    </citation>
    <scope>NUCLEOTIDE SEQUENCE [LARGE SCALE GENOMIC DNA]</scope>
    <source>
        <strain evidence="9">C33</strain>
    </source>
</reference>
<dbReference type="NCBIfam" id="NF012161">
    <property type="entry name" value="bla_class_D_main"/>
    <property type="match status" value="1"/>
</dbReference>
<dbReference type="PANTHER" id="PTHR30627:SF6">
    <property type="entry name" value="BETA-LACTAMASE YBXI-RELATED"/>
    <property type="match status" value="1"/>
</dbReference>
<sequence length="265" mass="30776">MKKRVFYILNIFLILSLQLLALNFTENKKIEEIFEKNKLEGTFVLYDLQNDSFTGYNKKRAEVQFYPASTFKIYNSLIGLNTGVVKNVDDIFYKYNGEKVFLKSWAQDSNLRYAIKVSQVPAYQLLARKIGTEKMQEEINKLNFGNKKIGEEVDQFWLRGPLKISAVEQCELLTKLAKNELPYTKDIQKQVQEITVLEKTEEWTMHGKTGWATSNIEIPVGWFVGWVEKDGKVYSFAINLDMKEGKDLPKREEMAKESLKALNII</sequence>
<dbReference type="SUPFAM" id="SSF56601">
    <property type="entry name" value="beta-lactamase/transpeptidase-like"/>
    <property type="match status" value="1"/>
</dbReference>
<proteinExistence type="inferred from homology"/>
<evidence type="ECO:0000256" key="5">
    <source>
        <dbReference type="ARBA" id="ARBA00022801"/>
    </source>
</evidence>
<evidence type="ECO:0000256" key="4">
    <source>
        <dbReference type="ARBA" id="ARBA00022729"/>
    </source>
</evidence>
<keyword evidence="6" id="KW-0046">Antibiotic resistance</keyword>
<comment type="similarity">
    <text evidence="2">Belongs to the class-D beta-lactamase family.</text>
</comment>
<evidence type="ECO:0000256" key="1">
    <source>
        <dbReference type="ARBA" id="ARBA00001526"/>
    </source>
</evidence>
<feature type="domain" description="Penicillin-binding protein transpeptidase" evidence="7">
    <location>
        <begin position="49"/>
        <end position="259"/>
    </location>
</feature>
<evidence type="ECO:0000313" key="9">
    <source>
        <dbReference type="Proteomes" id="UP001279681"/>
    </source>
</evidence>
<dbReference type="InterPro" id="IPR012338">
    <property type="entry name" value="Beta-lactam/transpept-like"/>
</dbReference>
<protein>
    <recommendedName>
        <fullName evidence="3">beta-lactamase</fullName>
        <ecNumber evidence="3">3.5.2.6</ecNumber>
    </recommendedName>
</protein>
<dbReference type="Proteomes" id="UP001279681">
    <property type="component" value="Unassembled WGS sequence"/>
</dbReference>
<evidence type="ECO:0000256" key="6">
    <source>
        <dbReference type="ARBA" id="ARBA00023251"/>
    </source>
</evidence>
<evidence type="ECO:0000259" key="7">
    <source>
        <dbReference type="Pfam" id="PF00905"/>
    </source>
</evidence>
<dbReference type="RefSeq" id="WP_320314558.1">
    <property type="nucleotide sequence ID" value="NZ_JAVIKH010000024.1"/>
</dbReference>
<evidence type="ECO:0000256" key="3">
    <source>
        <dbReference type="ARBA" id="ARBA00012865"/>
    </source>
</evidence>
<keyword evidence="5 8" id="KW-0378">Hydrolase</keyword>
<accession>A0ABU4WDG5</accession>
<dbReference type="Pfam" id="PF00905">
    <property type="entry name" value="Transpeptidase"/>
    <property type="match status" value="1"/>
</dbReference>
<comment type="caution">
    <text evidence="8">The sequence shown here is derived from an EMBL/GenBank/DDBJ whole genome shotgun (WGS) entry which is preliminary data.</text>
</comment>
<keyword evidence="9" id="KW-1185">Reference proteome</keyword>
<evidence type="ECO:0000256" key="2">
    <source>
        <dbReference type="ARBA" id="ARBA00007898"/>
    </source>
</evidence>
<dbReference type="GO" id="GO:0008800">
    <property type="term" value="F:beta-lactamase activity"/>
    <property type="evidence" value="ECO:0007669"/>
    <property type="project" value="UniProtKB-EC"/>
</dbReference>
<dbReference type="InterPro" id="IPR001460">
    <property type="entry name" value="PCN-bd_Tpept"/>
</dbReference>